<comment type="caution">
    <text evidence="2">The sequence shown here is derived from an EMBL/GenBank/DDBJ whole genome shotgun (WGS) entry which is preliminary data.</text>
</comment>
<organism evidence="2 3">
    <name type="scientific">Nocardioides alpinus</name>
    <dbReference type="NCBI Taxonomy" id="748909"/>
    <lineage>
        <taxon>Bacteria</taxon>
        <taxon>Bacillati</taxon>
        <taxon>Actinomycetota</taxon>
        <taxon>Actinomycetes</taxon>
        <taxon>Propionibacteriales</taxon>
        <taxon>Nocardioidaceae</taxon>
        <taxon>Nocardioides</taxon>
    </lineage>
</organism>
<protein>
    <submittedName>
        <fullName evidence="2">Uncharacterized protein</fullName>
    </submittedName>
</protein>
<proteinExistence type="predicted"/>
<evidence type="ECO:0000256" key="1">
    <source>
        <dbReference type="SAM" id="MobiDB-lite"/>
    </source>
</evidence>
<evidence type="ECO:0000313" key="2">
    <source>
        <dbReference type="EMBL" id="PKH37413.1"/>
    </source>
</evidence>
<accession>A0ABX4QRZ4</accession>
<feature type="region of interest" description="Disordered" evidence="1">
    <location>
        <begin position="167"/>
        <end position="214"/>
    </location>
</feature>
<reference evidence="2 3" key="1">
    <citation type="submission" date="2017-12" db="EMBL/GenBank/DDBJ databases">
        <title>Pharmacopeia of the Arctic Ocean.</title>
        <authorList>
            <person name="Collins E."/>
            <person name="Ducluzeau A.-L."/>
        </authorList>
    </citation>
    <scope>NUCLEOTIDE SEQUENCE [LARGE SCALE GENOMIC DNA]</scope>
    <source>
        <strain evidence="2 3">DSM 23325</strain>
    </source>
</reference>
<evidence type="ECO:0000313" key="3">
    <source>
        <dbReference type="Proteomes" id="UP000233565"/>
    </source>
</evidence>
<gene>
    <name evidence="2" type="ORF">CXG46_18325</name>
</gene>
<dbReference type="EMBL" id="PJBV01000035">
    <property type="protein sequence ID" value="PKH37413.1"/>
    <property type="molecule type" value="Genomic_DNA"/>
</dbReference>
<sequence>MDSIASSARSSGVVNNRRRVAFVAAEALWTRSVHSAAGRTPTPLIRPGSVPSQNSDLTPMTRLTLRVGASVAGSVLCVLPVIRAARVSARTCPPVRVSPSARAVALRLGVGGEGEARAACGLAELEVAESGESGCEVGVDLVALLGGEVGDLAGEGERAVLGELTAPERGQGQGEVVTQATRQQHPLLPGVRAGEGGQCDLGADRHRPRRRTTT</sequence>
<keyword evidence="3" id="KW-1185">Reference proteome</keyword>
<name>A0ABX4QRZ4_9ACTN</name>
<dbReference type="Proteomes" id="UP000233565">
    <property type="component" value="Unassembled WGS sequence"/>
</dbReference>